<keyword evidence="3" id="KW-1185">Reference proteome</keyword>
<dbReference type="Proteomes" id="UP000007488">
    <property type="component" value="Chromosome"/>
</dbReference>
<dbReference type="KEGG" id="sgy:Sgly_1510"/>
<dbReference type="Pfam" id="PF04230">
    <property type="entry name" value="PS_pyruv_trans"/>
    <property type="match status" value="1"/>
</dbReference>
<name>F0SX28_SYNGF</name>
<organism evidence="2 3">
    <name type="scientific">Syntrophobotulus glycolicus (strain DSM 8271 / FlGlyR)</name>
    <dbReference type="NCBI Taxonomy" id="645991"/>
    <lineage>
        <taxon>Bacteria</taxon>
        <taxon>Bacillati</taxon>
        <taxon>Bacillota</taxon>
        <taxon>Clostridia</taxon>
        <taxon>Eubacteriales</taxon>
        <taxon>Desulfitobacteriaceae</taxon>
        <taxon>Syntrophobotulus</taxon>
    </lineage>
</organism>
<accession>F0SX28</accession>
<evidence type="ECO:0000313" key="3">
    <source>
        <dbReference type="Proteomes" id="UP000007488"/>
    </source>
</evidence>
<proteinExistence type="predicted"/>
<evidence type="ECO:0000259" key="1">
    <source>
        <dbReference type="Pfam" id="PF04230"/>
    </source>
</evidence>
<evidence type="ECO:0000313" key="2">
    <source>
        <dbReference type="EMBL" id="ADY55811.1"/>
    </source>
</evidence>
<dbReference type="EMBL" id="CP002547">
    <property type="protein sequence ID" value="ADY55811.1"/>
    <property type="molecule type" value="Genomic_DNA"/>
</dbReference>
<dbReference type="HOGENOM" id="CLU_025617_1_0_9"/>
<gene>
    <name evidence="2" type="ordered locus">Sgly_1510</name>
</gene>
<dbReference type="InterPro" id="IPR007345">
    <property type="entry name" value="Polysacch_pyruvyl_Trfase"/>
</dbReference>
<dbReference type="STRING" id="645991.Sgly_1510"/>
<protein>
    <recommendedName>
        <fullName evidence="1">Polysaccharide pyruvyl transferase domain-containing protein</fullName>
    </recommendedName>
</protein>
<reference evidence="2 3" key="1">
    <citation type="journal article" date="2011" name="Stand. Genomic Sci.">
        <title>Complete genome sequence of Syntrophobotulus glycolicus type strain (FlGlyR).</title>
        <authorList>
            <person name="Han C."/>
            <person name="Mwirichia R."/>
            <person name="Chertkov O."/>
            <person name="Held B."/>
            <person name="Lapidus A."/>
            <person name="Nolan M."/>
            <person name="Lucas S."/>
            <person name="Hammon N."/>
            <person name="Deshpande S."/>
            <person name="Cheng J.F."/>
            <person name="Tapia R."/>
            <person name="Goodwin L."/>
            <person name="Pitluck S."/>
            <person name="Huntemann M."/>
            <person name="Liolios K."/>
            <person name="Ivanova N."/>
            <person name="Pagani I."/>
            <person name="Mavromatis K."/>
            <person name="Ovchinikova G."/>
            <person name="Pati A."/>
            <person name="Chen A."/>
            <person name="Palaniappan K."/>
            <person name="Land M."/>
            <person name="Hauser L."/>
            <person name="Brambilla E.M."/>
            <person name="Rohde M."/>
            <person name="Spring S."/>
            <person name="Sikorski J."/>
            <person name="Goker M."/>
            <person name="Woyke T."/>
            <person name="Bristow J."/>
            <person name="Eisen J.A."/>
            <person name="Markowitz V."/>
            <person name="Hugenholtz P."/>
            <person name="Kyrpides N.C."/>
            <person name="Klenk H.P."/>
            <person name="Detter J.C."/>
        </authorList>
    </citation>
    <scope>NUCLEOTIDE SEQUENCE [LARGE SCALE GENOMIC DNA]</scope>
    <source>
        <strain evidence="3">DSM 8271 / FlGlyR</strain>
    </source>
</reference>
<feature type="domain" description="Polysaccharide pyruvyl transferase" evidence="1">
    <location>
        <begin position="14"/>
        <end position="301"/>
    </location>
</feature>
<reference evidence="3" key="2">
    <citation type="submission" date="2011-02" db="EMBL/GenBank/DDBJ databases">
        <title>The complete genome of Syntrophobotulus glycolicus DSM 8271.</title>
        <authorList>
            <person name="Lucas S."/>
            <person name="Copeland A."/>
            <person name="Lapidus A."/>
            <person name="Bruce D."/>
            <person name="Goodwin L."/>
            <person name="Pitluck S."/>
            <person name="Kyrpides N."/>
            <person name="Mavromatis K."/>
            <person name="Pagani I."/>
            <person name="Ivanova N."/>
            <person name="Mikhailova N."/>
            <person name="Chertkov O."/>
            <person name="Held B."/>
            <person name="Detter J.C."/>
            <person name="Tapia R."/>
            <person name="Han C."/>
            <person name="Land M."/>
            <person name="Hauser L."/>
            <person name="Markowitz V."/>
            <person name="Cheng J.-F."/>
            <person name="Hugenholtz P."/>
            <person name="Woyke T."/>
            <person name="Wu D."/>
            <person name="Spring S."/>
            <person name="Schroeder M."/>
            <person name="Brambilla E."/>
            <person name="Klenk H.-P."/>
            <person name="Eisen J.A."/>
        </authorList>
    </citation>
    <scope>NUCLEOTIDE SEQUENCE [LARGE SCALE GENOMIC DNA]</scope>
    <source>
        <strain evidence="3">DSM 8271 / FlGlyR</strain>
    </source>
</reference>
<dbReference type="OrthoDB" id="9799278at2"/>
<dbReference type="AlphaFoldDB" id="F0SX28"/>
<sequence length="363" mass="41912">MNIGILSFPHSSSFGASLQLFALYRSLERLGGDVEVINYHNDHMRWERHAENTSKKPITSLLQPLVRKIIHHKGYRGFSDFERTMRFYPKRCLTHPSGLSPLQARYDLLICGSDQVWNTEITNHDYSYFLDFCTDDQKKASYAPSFGLESFPSATEQEKIGELLKRFRHLCVREQAGQALVKSLTGIVPPIVPDPTLLLTGEEWAGEAAPPVFGDERYLLYYTVKDSEALYRFARRLSAKTGCRLVRIGGNFLNRFKSNTEFFCDATPREWLSLFINAQSVVTNSFHGIAFSINLKKNFFFEYSSDTNSRLKNIVEHFHLENRNSALGENSFTEIDYRQVDSILNQDRQSAVRYLRNMIKEWI</sequence>
<dbReference type="eggNOG" id="COG2327">
    <property type="taxonomic scope" value="Bacteria"/>
</dbReference>
<dbReference type="RefSeq" id="WP_013624681.1">
    <property type="nucleotide sequence ID" value="NC_015172.1"/>
</dbReference>